<proteinExistence type="predicted"/>
<dbReference type="InParanoid" id="A0A1X7UEE7"/>
<sequence length="118" mass="13768">MKPLLESSQVLVTYAYLAVQHKAKYERKKLDSKSHKLILLGYTNNRKAYHLRDVIFNETVACYKQNRSENESTPYVSIDASEDESTTEVEMPNTENEETVPHNDETREEENETEQEPE</sequence>
<feature type="region of interest" description="Disordered" evidence="1">
    <location>
        <begin position="66"/>
        <end position="118"/>
    </location>
</feature>
<accession>A0A1X7UEE7</accession>
<name>A0A1X7UEE7_AMPQE</name>
<evidence type="ECO:0000313" key="3">
    <source>
        <dbReference type="EnsemblMetazoa" id="Aqu2.1.25843_001"/>
    </source>
</evidence>
<dbReference type="InterPro" id="IPR057670">
    <property type="entry name" value="SH3_retrovirus"/>
</dbReference>
<dbReference type="AlphaFoldDB" id="A0A1X7UEE7"/>
<feature type="domain" description="Retroviral polymerase SH3-like" evidence="2">
    <location>
        <begin position="20"/>
        <end position="53"/>
    </location>
</feature>
<reference evidence="3" key="1">
    <citation type="submission" date="2017-05" db="UniProtKB">
        <authorList>
            <consortium name="EnsemblMetazoa"/>
        </authorList>
    </citation>
    <scope>IDENTIFICATION</scope>
</reference>
<organism evidence="3">
    <name type="scientific">Amphimedon queenslandica</name>
    <name type="common">Sponge</name>
    <dbReference type="NCBI Taxonomy" id="400682"/>
    <lineage>
        <taxon>Eukaryota</taxon>
        <taxon>Metazoa</taxon>
        <taxon>Porifera</taxon>
        <taxon>Demospongiae</taxon>
        <taxon>Heteroscleromorpha</taxon>
        <taxon>Haplosclerida</taxon>
        <taxon>Niphatidae</taxon>
        <taxon>Amphimedon</taxon>
    </lineage>
</organism>
<feature type="compositionally biased region" description="Acidic residues" evidence="1">
    <location>
        <begin position="106"/>
        <end position="118"/>
    </location>
</feature>
<dbReference type="Pfam" id="PF25597">
    <property type="entry name" value="SH3_retrovirus"/>
    <property type="match status" value="1"/>
</dbReference>
<dbReference type="EnsemblMetazoa" id="Aqu2.1.25843_001">
    <property type="protein sequence ID" value="Aqu2.1.25843_001"/>
    <property type="gene ID" value="Aqu2.1.25843"/>
</dbReference>
<protein>
    <recommendedName>
        <fullName evidence="2">Retroviral polymerase SH3-like domain-containing protein</fullName>
    </recommendedName>
</protein>
<evidence type="ECO:0000259" key="2">
    <source>
        <dbReference type="Pfam" id="PF25597"/>
    </source>
</evidence>
<evidence type="ECO:0000256" key="1">
    <source>
        <dbReference type="SAM" id="MobiDB-lite"/>
    </source>
</evidence>